<reference evidence="1" key="1">
    <citation type="journal article" date="2021" name="Environ. Microbiol.">
        <title>Gene family expansions and transcriptome signatures uncover fungal adaptations to wood decay.</title>
        <authorList>
            <person name="Hage H."/>
            <person name="Miyauchi S."/>
            <person name="Viragh M."/>
            <person name="Drula E."/>
            <person name="Min B."/>
            <person name="Chaduli D."/>
            <person name="Navarro D."/>
            <person name="Favel A."/>
            <person name="Norest M."/>
            <person name="Lesage-Meessen L."/>
            <person name="Balint B."/>
            <person name="Merenyi Z."/>
            <person name="de Eugenio L."/>
            <person name="Morin E."/>
            <person name="Martinez A.T."/>
            <person name="Baldrian P."/>
            <person name="Stursova M."/>
            <person name="Martinez M.J."/>
            <person name="Novotny C."/>
            <person name="Magnuson J.K."/>
            <person name="Spatafora J.W."/>
            <person name="Maurice S."/>
            <person name="Pangilinan J."/>
            <person name="Andreopoulos W."/>
            <person name="LaButti K."/>
            <person name="Hundley H."/>
            <person name="Na H."/>
            <person name="Kuo A."/>
            <person name="Barry K."/>
            <person name="Lipzen A."/>
            <person name="Henrissat B."/>
            <person name="Riley R."/>
            <person name="Ahrendt S."/>
            <person name="Nagy L.G."/>
            <person name="Grigoriev I.V."/>
            <person name="Martin F."/>
            <person name="Rosso M.N."/>
        </authorList>
    </citation>
    <scope>NUCLEOTIDE SEQUENCE</scope>
    <source>
        <strain evidence="1">CBS 384.51</strain>
    </source>
</reference>
<accession>A0ACB8TRJ3</accession>
<name>A0ACB8TRJ3_9APHY</name>
<evidence type="ECO:0000313" key="2">
    <source>
        <dbReference type="Proteomes" id="UP001055072"/>
    </source>
</evidence>
<dbReference type="EMBL" id="MU274940">
    <property type="protein sequence ID" value="KAI0084663.1"/>
    <property type="molecule type" value="Genomic_DNA"/>
</dbReference>
<organism evidence="1 2">
    <name type="scientific">Irpex rosettiformis</name>
    <dbReference type="NCBI Taxonomy" id="378272"/>
    <lineage>
        <taxon>Eukaryota</taxon>
        <taxon>Fungi</taxon>
        <taxon>Dikarya</taxon>
        <taxon>Basidiomycota</taxon>
        <taxon>Agaricomycotina</taxon>
        <taxon>Agaricomycetes</taxon>
        <taxon>Polyporales</taxon>
        <taxon>Irpicaceae</taxon>
        <taxon>Irpex</taxon>
    </lineage>
</organism>
<gene>
    <name evidence="1" type="ORF">BDY19DRAFT_909717</name>
</gene>
<comment type="caution">
    <text evidence="1">The sequence shown here is derived from an EMBL/GenBank/DDBJ whole genome shotgun (WGS) entry which is preliminary data.</text>
</comment>
<dbReference type="Proteomes" id="UP001055072">
    <property type="component" value="Unassembled WGS sequence"/>
</dbReference>
<protein>
    <submittedName>
        <fullName evidence="1">Uncharacterized protein</fullName>
    </submittedName>
</protein>
<proteinExistence type="predicted"/>
<sequence length="239" mass="26095">MSQPIVIFDEHDRESISFSPNEPSNNPPMNSFSRPVEIPRYYSEDIQLPSPTFAPATVFENVLVQASQTEQIAPNPTLSSQDSIPSNLNIWLNTGPVALSIAGVVIMGINVLTFAVIIVVATFVYKRQTRGGPVRLSLDTSNLSYQRPGSGPGLGHARDYNAFELKDRIPSNLQSIQEDTTRLGSSYDRSPSPATPSSFKFPFRNGPSLQPPPETSIHPIPIPKKKLSLSSLSNFTSSV</sequence>
<evidence type="ECO:0000313" key="1">
    <source>
        <dbReference type="EMBL" id="KAI0084663.1"/>
    </source>
</evidence>
<keyword evidence="2" id="KW-1185">Reference proteome</keyword>